<dbReference type="Gene3D" id="3.40.30.10">
    <property type="entry name" value="Glutaredoxin"/>
    <property type="match status" value="1"/>
</dbReference>
<dbReference type="NCBIfam" id="NF040494">
    <property type="entry name" value="nitrored_ArsF"/>
    <property type="match status" value="1"/>
</dbReference>
<evidence type="ECO:0000313" key="3">
    <source>
        <dbReference type="Proteomes" id="UP000319143"/>
    </source>
</evidence>
<feature type="chain" id="PRO_5022885510" description="Thioredoxin domain-containing protein" evidence="1">
    <location>
        <begin position="23"/>
        <end position="136"/>
    </location>
</feature>
<dbReference type="SUPFAM" id="SSF52833">
    <property type="entry name" value="Thioredoxin-like"/>
    <property type="match status" value="1"/>
</dbReference>
<dbReference type="Proteomes" id="UP000319143">
    <property type="component" value="Unassembled WGS sequence"/>
</dbReference>
<dbReference type="InterPro" id="IPR036249">
    <property type="entry name" value="Thioredoxin-like_sf"/>
</dbReference>
<evidence type="ECO:0008006" key="4">
    <source>
        <dbReference type="Google" id="ProtNLM"/>
    </source>
</evidence>
<reference evidence="2 3" key="1">
    <citation type="submission" date="2019-02" db="EMBL/GenBank/DDBJ databases">
        <title>Deep-cultivation of Planctomycetes and their phenomic and genomic characterization uncovers novel biology.</title>
        <authorList>
            <person name="Wiegand S."/>
            <person name="Jogler M."/>
            <person name="Boedeker C."/>
            <person name="Pinto D."/>
            <person name="Vollmers J."/>
            <person name="Rivas-Marin E."/>
            <person name="Kohn T."/>
            <person name="Peeters S.H."/>
            <person name="Heuer A."/>
            <person name="Rast P."/>
            <person name="Oberbeckmann S."/>
            <person name="Bunk B."/>
            <person name="Jeske O."/>
            <person name="Meyerdierks A."/>
            <person name="Storesund J.E."/>
            <person name="Kallscheuer N."/>
            <person name="Luecker S."/>
            <person name="Lage O.M."/>
            <person name="Pohl T."/>
            <person name="Merkel B.J."/>
            <person name="Hornburger P."/>
            <person name="Mueller R.-W."/>
            <person name="Bruemmer F."/>
            <person name="Labrenz M."/>
            <person name="Spormann A.M."/>
            <person name="Op Den Camp H."/>
            <person name="Overmann J."/>
            <person name="Amann R."/>
            <person name="Jetten M.S.M."/>
            <person name="Mascher T."/>
            <person name="Medema M.H."/>
            <person name="Devos D.P."/>
            <person name="Kaster A.-K."/>
            <person name="Ovreas L."/>
            <person name="Rohde M."/>
            <person name="Galperin M.Y."/>
            <person name="Jogler C."/>
        </authorList>
    </citation>
    <scope>NUCLEOTIDE SEQUENCE [LARGE SCALE GENOMIC DNA]</scope>
    <source>
        <strain evidence="2 3">Poly41</strain>
    </source>
</reference>
<dbReference type="RefSeq" id="WP_146526555.1">
    <property type="nucleotide sequence ID" value="NZ_SJPV01000004.1"/>
</dbReference>
<name>A0A5C6DT53_9BACT</name>
<gene>
    <name evidence="2" type="ORF">Poly41_26820</name>
</gene>
<evidence type="ECO:0000313" key="2">
    <source>
        <dbReference type="EMBL" id="TWU38206.1"/>
    </source>
</evidence>
<keyword evidence="1" id="KW-0732">Signal</keyword>
<comment type="caution">
    <text evidence="2">The sequence shown here is derived from an EMBL/GenBank/DDBJ whole genome shotgun (WGS) entry which is preliminary data.</text>
</comment>
<sequence precursor="true">MYRFAFMTIVTFSAMLGSIANAADPPADRVLAMYFHRTERCPTCKMMGAYSEEAVKTGFADKLKDGTVEYRYIDYEKKENAELAKAYKVAGPALIVAKIEDKKVAKYKDLKDIWTKVREKPEFIKYVQENVKAFTQ</sequence>
<keyword evidence="3" id="KW-1185">Reference proteome</keyword>
<proteinExistence type="predicted"/>
<evidence type="ECO:0000256" key="1">
    <source>
        <dbReference type="SAM" id="SignalP"/>
    </source>
</evidence>
<dbReference type="InterPro" id="IPR047698">
    <property type="entry name" value="ArsF-like"/>
</dbReference>
<organism evidence="2 3">
    <name type="scientific">Novipirellula artificiosorum</name>
    <dbReference type="NCBI Taxonomy" id="2528016"/>
    <lineage>
        <taxon>Bacteria</taxon>
        <taxon>Pseudomonadati</taxon>
        <taxon>Planctomycetota</taxon>
        <taxon>Planctomycetia</taxon>
        <taxon>Pirellulales</taxon>
        <taxon>Pirellulaceae</taxon>
        <taxon>Novipirellula</taxon>
    </lineage>
</organism>
<dbReference type="AlphaFoldDB" id="A0A5C6DT53"/>
<dbReference type="EMBL" id="SJPV01000004">
    <property type="protein sequence ID" value="TWU38206.1"/>
    <property type="molecule type" value="Genomic_DNA"/>
</dbReference>
<dbReference type="OrthoDB" id="280404at2"/>
<protein>
    <recommendedName>
        <fullName evidence="4">Thioredoxin domain-containing protein</fullName>
    </recommendedName>
</protein>
<accession>A0A5C6DT53</accession>
<feature type="signal peptide" evidence="1">
    <location>
        <begin position="1"/>
        <end position="22"/>
    </location>
</feature>